<dbReference type="Pfam" id="PF17676">
    <property type="entry name" value="Peptidase_S66C"/>
    <property type="match status" value="1"/>
</dbReference>
<dbReference type="InterPro" id="IPR027478">
    <property type="entry name" value="LdcA_N"/>
</dbReference>
<dbReference type="InterPro" id="IPR029062">
    <property type="entry name" value="Class_I_gatase-like"/>
</dbReference>
<dbReference type="Gene3D" id="3.40.50.10740">
    <property type="entry name" value="Class I glutamine amidotransferase-like"/>
    <property type="match status" value="1"/>
</dbReference>
<dbReference type="Gene3D" id="3.50.30.60">
    <property type="entry name" value="LD-carboxypeptidase A C-terminal domain-like"/>
    <property type="match status" value="1"/>
</dbReference>
<dbReference type="CDD" id="cd07062">
    <property type="entry name" value="Peptidase_S66_mccF_like"/>
    <property type="match status" value="1"/>
</dbReference>
<feature type="active site" description="Charge relay system" evidence="3">
    <location>
        <position position="313"/>
    </location>
</feature>
<accession>A0A931AT85</accession>
<dbReference type="Proteomes" id="UP000621436">
    <property type="component" value="Unassembled WGS sequence"/>
</dbReference>
<keyword evidence="7" id="KW-1185">Reference proteome</keyword>
<dbReference type="InterPro" id="IPR027461">
    <property type="entry name" value="Carboxypeptidase_A_C_sf"/>
</dbReference>
<dbReference type="PANTHER" id="PTHR30237:SF5">
    <property type="entry name" value="CARBOXYPEPTIDASE VC_A0337-RELATED"/>
    <property type="match status" value="1"/>
</dbReference>
<dbReference type="SUPFAM" id="SSF52317">
    <property type="entry name" value="Class I glutamine amidotransferase-like"/>
    <property type="match status" value="1"/>
</dbReference>
<dbReference type="PANTHER" id="PTHR30237">
    <property type="entry name" value="MURAMOYLTETRAPEPTIDE CARBOXYPEPTIDASE"/>
    <property type="match status" value="1"/>
</dbReference>
<feature type="active site" description="Nucleophile" evidence="3">
    <location>
        <position position="114"/>
    </location>
</feature>
<dbReference type="RefSeq" id="WP_270452985.1">
    <property type="nucleotide sequence ID" value="NZ_JADPIE010000002.1"/>
</dbReference>
<evidence type="ECO:0000313" key="6">
    <source>
        <dbReference type="EMBL" id="MBF8436194.1"/>
    </source>
</evidence>
<feature type="domain" description="LD-carboxypeptidase N-terminal" evidence="4">
    <location>
        <begin position="14"/>
        <end position="134"/>
    </location>
</feature>
<organism evidence="6 7">
    <name type="scientific">Halonatronomonas betaini</name>
    <dbReference type="NCBI Taxonomy" id="2778430"/>
    <lineage>
        <taxon>Bacteria</taxon>
        <taxon>Bacillati</taxon>
        <taxon>Bacillota</taxon>
        <taxon>Clostridia</taxon>
        <taxon>Halanaerobiales</taxon>
        <taxon>Halarsenatibacteraceae</taxon>
        <taxon>Halonatronomonas</taxon>
    </lineage>
</organism>
<gene>
    <name evidence="6" type="ORF">I0Q91_03810</name>
</gene>
<evidence type="ECO:0000256" key="3">
    <source>
        <dbReference type="PIRSR" id="PIRSR028757-1"/>
    </source>
</evidence>
<dbReference type="EMBL" id="JADPIE010000002">
    <property type="protein sequence ID" value="MBF8436194.1"/>
    <property type="molecule type" value="Genomic_DNA"/>
</dbReference>
<dbReference type="PIRSF" id="PIRSF028757">
    <property type="entry name" value="LD-carboxypeptidase"/>
    <property type="match status" value="1"/>
</dbReference>
<dbReference type="InterPro" id="IPR040921">
    <property type="entry name" value="Peptidase_S66C"/>
</dbReference>
<evidence type="ECO:0000259" key="4">
    <source>
        <dbReference type="Pfam" id="PF02016"/>
    </source>
</evidence>
<sequence>MIKYPEPLKKGDTIGITAPSSGVTGVFAKKLDNAKKQLKELGYNFIETASVRKQKKLTSAPAEVRAEEFTSLYLDENVKAIVPPWGGVFLMDMLPYLNFEELKNAKPKWVLGFSDTSTLLFVLTLKLNIATAHGPNLLDFGNDSIDRSVLKVLDILSKKAGEKFTQFSLGYYQKEWLEVTKNNFPAYDLTEKVEWMILGNQKEANCEGRLIGANLDVICKLIGTPFDLVKRYKNDYKEDGLIWYFESCEMNSTDIYRTLWQMKMNGWFENCKGILYGRVDGYRDVDDFRLTDALEYALSDLEVPVIYEVDLGHLPPQLTFINGAYADILVRNGEGKITQKLV</sequence>
<dbReference type="GO" id="GO:0016787">
    <property type="term" value="F:hydrolase activity"/>
    <property type="evidence" value="ECO:0007669"/>
    <property type="project" value="UniProtKB-KW"/>
</dbReference>
<evidence type="ECO:0000313" key="7">
    <source>
        <dbReference type="Proteomes" id="UP000621436"/>
    </source>
</evidence>
<dbReference type="SUPFAM" id="SSF141986">
    <property type="entry name" value="LD-carboxypeptidase A C-terminal domain-like"/>
    <property type="match status" value="1"/>
</dbReference>
<comment type="caution">
    <text evidence="6">The sequence shown here is derived from an EMBL/GenBank/DDBJ whole genome shotgun (WGS) entry which is preliminary data.</text>
</comment>
<evidence type="ECO:0000256" key="2">
    <source>
        <dbReference type="ARBA" id="ARBA00022801"/>
    </source>
</evidence>
<comment type="similarity">
    <text evidence="1">Belongs to the peptidase S66 family.</text>
</comment>
<evidence type="ECO:0000259" key="5">
    <source>
        <dbReference type="Pfam" id="PF17676"/>
    </source>
</evidence>
<reference evidence="6" key="1">
    <citation type="submission" date="2020-11" db="EMBL/GenBank/DDBJ databases">
        <title>Halonatronomonas betainensis gen. nov., sp. nov. a novel haloalkaliphilic representative of the family Halanaerobiacae capable of betaine degradation.</title>
        <authorList>
            <person name="Boltyanskaya Y."/>
            <person name="Kevbrin V."/>
            <person name="Detkova E."/>
            <person name="Grouzdev D.S."/>
            <person name="Koziaeva V."/>
            <person name="Zhilina T."/>
        </authorList>
    </citation>
    <scope>NUCLEOTIDE SEQUENCE</scope>
    <source>
        <strain evidence="6">Z-7014</strain>
    </source>
</reference>
<keyword evidence="2" id="KW-0378">Hydrolase</keyword>
<protein>
    <submittedName>
        <fullName evidence="6">LD-carboxypeptidase</fullName>
    </submittedName>
</protein>
<feature type="domain" description="LD-carboxypeptidase C-terminal" evidence="5">
    <location>
        <begin position="207"/>
        <end position="327"/>
    </location>
</feature>
<dbReference type="InterPro" id="IPR040449">
    <property type="entry name" value="Peptidase_S66_N"/>
</dbReference>
<name>A0A931AT85_9FIRM</name>
<dbReference type="AlphaFoldDB" id="A0A931AT85"/>
<proteinExistence type="inferred from homology"/>
<dbReference type="Pfam" id="PF02016">
    <property type="entry name" value="Peptidase_S66"/>
    <property type="match status" value="1"/>
</dbReference>
<evidence type="ECO:0000256" key="1">
    <source>
        <dbReference type="ARBA" id="ARBA00010233"/>
    </source>
</evidence>
<dbReference type="InterPro" id="IPR003507">
    <property type="entry name" value="S66_fam"/>
</dbReference>
<feature type="active site" description="Charge relay system" evidence="3">
    <location>
        <position position="246"/>
    </location>
</feature>